<keyword evidence="3" id="KW-1185">Reference proteome</keyword>
<comment type="caution">
    <text evidence="2">The sequence shown here is derived from an EMBL/GenBank/DDBJ whole genome shotgun (WGS) entry which is preliminary data.</text>
</comment>
<feature type="region of interest" description="Disordered" evidence="1">
    <location>
        <begin position="56"/>
        <end position="75"/>
    </location>
</feature>
<gene>
    <name evidence="2" type="ORF">ACFPFW_07255</name>
</gene>
<evidence type="ECO:0000313" key="3">
    <source>
        <dbReference type="Proteomes" id="UP001595796"/>
    </source>
</evidence>
<protein>
    <submittedName>
        <fullName evidence="2">Uncharacterized protein</fullName>
    </submittedName>
</protein>
<reference evidence="3" key="1">
    <citation type="journal article" date="2019" name="Int. J. Syst. Evol. Microbiol.">
        <title>The Global Catalogue of Microorganisms (GCM) 10K type strain sequencing project: providing services to taxonomists for standard genome sequencing and annotation.</title>
        <authorList>
            <consortium name="The Broad Institute Genomics Platform"/>
            <consortium name="The Broad Institute Genome Sequencing Center for Infectious Disease"/>
            <person name="Wu L."/>
            <person name="Ma J."/>
        </authorList>
    </citation>
    <scope>NUCLEOTIDE SEQUENCE [LARGE SCALE GENOMIC DNA]</scope>
    <source>
        <strain evidence="3">CGMCC 1.16444</strain>
    </source>
</reference>
<dbReference type="RefSeq" id="WP_114956614.1">
    <property type="nucleotide sequence ID" value="NZ_JBHSJF010000006.1"/>
</dbReference>
<dbReference type="Proteomes" id="UP001595796">
    <property type="component" value="Unassembled WGS sequence"/>
</dbReference>
<proteinExistence type="predicted"/>
<evidence type="ECO:0000313" key="2">
    <source>
        <dbReference type="EMBL" id="MFC5067813.1"/>
    </source>
</evidence>
<sequence length="75" mass="8370">MSWIQLVLALLKAFNGVTAMFRAGRERQAGRDQAILEQKRASDDAIDAALSARRAQRAADAAPDRLRENDGFRRD</sequence>
<organism evidence="2 3">
    <name type="scientific">Flaviflagellibacter deserti</name>
    <dbReference type="NCBI Taxonomy" id="2267266"/>
    <lineage>
        <taxon>Bacteria</taxon>
        <taxon>Pseudomonadati</taxon>
        <taxon>Pseudomonadota</taxon>
        <taxon>Alphaproteobacteria</taxon>
        <taxon>Hyphomicrobiales</taxon>
        <taxon>Flaviflagellibacter</taxon>
    </lineage>
</organism>
<accession>A0ABV9Z180</accession>
<feature type="compositionally biased region" description="Basic and acidic residues" evidence="1">
    <location>
        <begin position="62"/>
        <end position="75"/>
    </location>
</feature>
<name>A0ABV9Z180_9HYPH</name>
<dbReference type="EMBL" id="JBHSJF010000006">
    <property type="protein sequence ID" value="MFC5067813.1"/>
    <property type="molecule type" value="Genomic_DNA"/>
</dbReference>
<evidence type="ECO:0000256" key="1">
    <source>
        <dbReference type="SAM" id="MobiDB-lite"/>
    </source>
</evidence>